<dbReference type="Proteomes" id="UP000770661">
    <property type="component" value="Unassembled WGS sequence"/>
</dbReference>
<accession>A0A8J5CR34</accession>
<name>A0A8J5CR34_CHIOP</name>
<comment type="caution">
    <text evidence="1">The sequence shown here is derived from an EMBL/GenBank/DDBJ whole genome shotgun (WGS) entry which is preliminary data.</text>
</comment>
<evidence type="ECO:0000313" key="1">
    <source>
        <dbReference type="EMBL" id="KAG0729438.1"/>
    </source>
</evidence>
<protein>
    <submittedName>
        <fullName evidence="1">Uncharacterized protein</fullName>
    </submittedName>
</protein>
<proteinExistence type="predicted"/>
<organism evidence="1 2">
    <name type="scientific">Chionoecetes opilio</name>
    <name type="common">Atlantic snow crab</name>
    <name type="synonym">Cancer opilio</name>
    <dbReference type="NCBI Taxonomy" id="41210"/>
    <lineage>
        <taxon>Eukaryota</taxon>
        <taxon>Metazoa</taxon>
        <taxon>Ecdysozoa</taxon>
        <taxon>Arthropoda</taxon>
        <taxon>Crustacea</taxon>
        <taxon>Multicrustacea</taxon>
        <taxon>Malacostraca</taxon>
        <taxon>Eumalacostraca</taxon>
        <taxon>Eucarida</taxon>
        <taxon>Decapoda</taxon>
        <taxon>Pleocyemata</taxon>
        <taxon>Brachyura</taxon>
        <taxon>Eubrachyura</taxon>
        <taxon>Majoidea</taxon>
        <taxon>Majidae</taxon>
        <taxon>Chionoecetes</taxon>
    </lineage>
</organism>
<reference evidence="1" key="1">
    <citation type="submission" date="2020-07" db="EMBL/GenBank/DDBJ databases">
        <title>The High-quality genome of the commercially important snow crab, Chionoecetes opilio.</title>
        <authorList>
            <person name="Jeong J.-H."/>
            <person name="Ryu S."/>
        </authorList>
    </citation>
    <scope>NUCLEOTIDE SEQUENCE</scope>
    <source>
        <strain evidence="1">MADBK_172401_WGS</strain>
        <tissue evidence="1">Digestive gland</tissue>
    </source>
</reference>
<keyword evidence="2" id="KW-1185">Reference proteome</keyword>
<sequence length="114" mass="12637">MSLFFGVLDIGEQVSAKIEMEKWNGDVMDINETVWGFRPGESAATSRCPCTVRVRIQCRNPFGKRKIFSGGQASRINARSPSVLGKAKCDPPQLQEDQACTFFLPLYGQKSCTT</sequence>
<evidence type="ECO:0000313" key="2">
    <source>
        <dbReference type="Proteomes" id="UP000770661"/>
    </source>
</evidence>
<dbReference type="EMBL" id="JACEEZ010001178">
    <property type="protein sequence ID" value="KAG0729438.1"/>
    <property type="molecule type" value="Genomic_DNA"/>
</dbReference>
<dbReference type="AlphaFoldDB" id="A0A8J5CR34"/>
<gene>
    <name evidence="1" type="ORF">GWK47_030332</name>
</gene>